<accession>A0A165FTS0</accession>
<reference evidence="1 2" key="1">
    <citation type="journal article" date="2016" name="Fungal Biol.">
        <title>The genome of Xylona heveae provides a window into fungal endophytism.</title>
        <authorList>
            <person name="Gazis R."/>
            <person name="Kuo A."/>
            <person name="Riley R."/>
            <person name="LaButti K."/>
            <person name="Lipzen A."/>
            <person name="Lin J."/>
            <person name="Amirebrahimi M."/>
            <person name="Hesse C.N."/>
            <person name="Spatafora J.W."/>
            <person name="Henrissat B."/>
            <person name="Hainaut M."/>
            <person name="Grigoriev I.V."/>
            <person name="Hibbett D.S."/>
        </authorList>
    </citation>
    <scope>NUCLEOTIDE SEQUENCE [LARGE SCALE GENOMIC DNA]</scope>
    <source>
        <strain evidence="1 2">TC161</strain>
    </source>
</reference>
<keyword evidence="2" id="KW-1185">Reference proteome</keyword>
<evidence type="ECO:0000313" key="1">
    <source>
        <dbReference type="EMBL" id="KZF21367.1"/>
    </source>
</evidence>
<name>A0A165FTS0_XYLHT</name>
<dbReference type="InterPro" id="IPR043519">
    <property type="entry name" value="NT_sf"/>
</dbReference>
<dbReference type="EMBL" id="KV407461">
    <property type="protein sequence ID" value="KZF21367.1"/>
    <property type="molecule type" value="Genomic_DNA"/>
</dbReference>
<dbReference type="GeneID" id="28894624"/>
<organism evidence="1 2">
    <name type="scientific">Xylona heveae (strain CBS 132557 / TC161)</name>
    <dbReference type="NCBI Taxonomy" id="1328760"/>
    <lineage>
        <taxon>Eukaryota</taxon>
        <taxon>Fungi</taxon>
        <taxon>Dikarya</taxon>
        <taxon>Ascomycota</taxon>
        <taxon>Pezizomycotina</taxon>
        <taxon>Xylonomycetes</taxon>
        <taxon>Xylonales</taxon>
        <taxon>Xylonaceae</taxon>
        <taxon>Xylona</taxon>
    </lineage>
</organism>
<evidence type="ECO:0008006" key="3">
    <source>
        <dbReference type="Google" id="ProtNLM"/>
    </source>
</evidence>
<proteinExistence type="predicted"/>
<dbReference type="OrthoDB" id="5419802at2759"/>
<dbReference type="OMA" id="ARTYHTW"/>
<dbReference type="SUPFAM" id="SSF81301">
    <property type="entry name" value="Nucleotidyltransferase"/>
    <property type="match status" value="1"/>
</dbReference>
<sequence length="203" mass="22417">MSSSPKVLSAVLEAAKAIGIAFASRKYAVVGGAACLLLGSQRCTDDVDLVVPQGQTAQFRNVLRVREGFTVEPRTAHTYYQAEMDIPIRIEILTPPILFKENFDSETPTVFIDGVQILKPALILNAKCRSILGRATDERKDADAHDIKFLLKYLAKNGTRPLAGEVTTATKDFFEWFTARYGNPQLWTQAGYGAEKGSFDERV</sequence>
<evidence type="ECO:0000313" key="2">
    <source>
        <dbReference type="Proteomes" id="UP000076632"/>
    </source>
</evidence>
<dbReference type="Proteomes" id="UP000076632">
    <property type="component" value="Unassembled WGS sequence"/>
</dbReference>
<protein>
    <recommendedName>
        <fullName evidence="3">Nucleotidyl transferase AbiEii/AbiGii toxin family protein</fullName>
    </recommendedName>
</protein>
<dbReference type="AlphaFoldDB" id="A0A165FTS0"/>
<dbReference type="RefSeq" id="XP_018186922.1">
    <property type="nucleotide sequence ID" value="XM_018329487.1"/>
</dbReference>
<gene>
    <name evidence="1" type="ORF">L228DRAFT_171231</name>
</gene>
<dbReference type="Gene3D" id="3.30.460.40">
    <property type="match status" value="1"/>
</dbReference>
<dbReference type="InParanoid" id="A0A165FTS0"/>